<evidence type="ECO:0000313" key="7">
    <source>
        <dbReference type="EMBL" id="KAK8123925.1"/>
    </source>
</evidence>
<evidence type="ECO:0000259" key="6">
    <source>
        <dbReference type="Pfam" id="PF08546"/>
    </source>
</evidence>
<keyword evidence="2" id="KW-0521">NADP</keyword>
<dbReference type="Gene3D" id="1.10.1040.10">
    <property type="entry name" value="N-(1-d-carboxylethyl)-l-norvaline Dehydrogenase, domain 2"/>
    <property type="match status" value="1"/>
</dbReference>
<dbReference type="PANTHER" id="PTHR43765">
    <property type="entry name" value="2-DEHYDROPANTOATE 2-REDUCTASE-RELATED"/>
    <property type="match status" value="1"/>
</dbReference>
<feature type="region of interest" description="Disordered" evidence="4">
    <location>
        <begin position="1"/>
        <end position="32"/>
    </location>
</feature>
<evidence type="ECO:0000259" key="5">
    <source>
        <dbReference type="Pfam" id="PF02558"/>
    </source>
</evidence>
<dbReference type="GO" id="GO:0005739">
    <property type="term" value="C:mitochondrion"/>
    <property type="evidence" value="ECO:0007669"/>
    <property type="project" value="TreeGrafter"/>
</dbReference>
<dbReference type="InterPro" id="IPR008927">
    <property type="entry name" value="6-PGluconate_DH-like_C_sf"/>
</dbReference>
<feature type="domain" description="Ketopantoate reductase C-terminal" evidence="6">
    <location>
        <begin position="258"/>
        <end position="406"/>
    </location>
</feature>
<evidence type="ECO:0000256" key="1">
    <source>
        <dbReference type="ARBA" id="ARBA00007870"/>
    </source>
</evidence>
<evidence type="ECO:0000313" key="8">
    <source>
        <dbReference type="Proteomes" id="UP001392437"/>
    </source>
</evidence>
<dbReference type="PANTHER" id="PTHR43765:SF2">
    <property type="entry name" value="2-DEHYDROPANTOATE 2-REDUCTASE"/>
    <property type="match status" value="1"/>
</dbReference>
<feature type="domain" description="Ketopantoate reductase N-terminal" evidence="5">
    <location>
        <begin position="41"/>
        <end position="222"/>
    </location>
</feature>
<protein>
    <submittedName>
        <fullName evidence="7">Ketopantoate reductase PanE/ApbA C terminal-domain-containing protein</fullName>
    </submittedName>
</protein>
<reference evidence="7 8" key="1">
    <citation type="submission" date="2023-01" db="EMBL/GenBank/DDBJ databases">
        <title>Analysis of 21 Apiospora genomes using comparative genomics revels a genus with tremendous synthesis potential of carbohydrate active enzymes and secondary metabolites.</title>
        <authorList>
            <person name="Sorensen T."/>
        </authorList>
    </citation>
    <scope>NUCLEOTIDE SEQUENCE [LARGE SCALE GENOMIC DNA]</scope>
    <source>
        <strain evidence="7 8">CBS 117206</strain>
    </source>
</reference>
<evidence type="ECO:0000256" key="3">
    <source>
        <dbReference type="ARBA" id="ARBA00023002"/>
    </source>
</evidence>
<dbReference type="Gene3D" id="3.40.50.720">
    <property type="entry name" value="NAD(P)-binding Rossmann-like Domain"/>
    <property type="match status" value="1"/>
</dbReference>
<sequence length="413" mass="45659">MHLHPRPRQPGPSSRNAQISLTKFDEKSPDTEDVDKRRRRIFVFGVGNLGRIFASSLAKLRQPPPITLVVHRRHMLDSWHKTPGIVMIRDGEADRNCLDVDIEWWTDEKPEIGPVREPGKRQQLLGGGRGIFNLIMATKAMDVLPQLEKLQGYLSPESTVAFTQNGMCPMWPPQGVDYNARHWPGGDGPSWIACVTTHGVATASRTTFEAIHNSQGAVTVGPVLLNGQKQSNTAYLVQSLARAPHLGGRAVSRGELWTLQLEKLVVNSVINPLTATLGCVNGDIFEGRAGKGVSRMIDSLIREASSVLQALVSNKEISSEILQGYITTEEEMSRLLERFSFDSLRAMVLDVGHRVRTNTSSMLQDVQSGRPTEIRAFNGWLVETAALLDPNLRLPTHEILITLVEAESAPHIN</sequence>
<name>A0AAW0R4T6_9PEZI</name>
<comment type="similarity">
    <text evidence="1">Belongs to the ketopantoate reductase family.</text>
</comment>
<evidence type="ECO:0000256" key="4">
    <source>
        <dbReference type="SAM" id="MobiDB-lite"/>
    </source>
</evidence>
<feature type="compositionally biased region" description="Basic and acidic residues" evidence="4">
    <location>
        <begin position="23"/>
        <end position="32"/>
    </location>
</feature>
<dbReference type="EMBL" id="JAQQWP010000003">
    <property type="protein sequence ID" value="KAK8123925.1"/>
    <property type="molecule type" value="Genomic_DNA"/>
</dbReference>
<dbReference type="GO" id="GO:0050661">
    <property type="term" value="F:NADP binding"/>
    <property type="evidence" value="ECO:0007669"/>
    <property type="project" value="TreeGrafter"/>
</dbReference>
<keyword evidence="3" id="KW-0560">Oxidoreductase</keyword>
<keyword evidence="8" id="KW-1185">Reference proteome</keyword>
<dbReference type="InterPro" id="IPR050838">
    <property type="entry name" value="Ketopantoate_reductase"/>
</dbReference>
<dbReference type="Pfam" id="PF02558">
    <property type="entry name" value="ApbA"/>
    <property type="match status" value="1"/>
</dbReference>
<dbReference type="InterPro" id="IPR013752">
    <property type="entry name" value="KPA_reductase"/>
</dbReference>
<dbReference type="Pfam" id="PF08546">
    <property type="entry name" value="ApbA_C"/>
    <property type="match status" value="1"/>
</dbReference>
<dbReference type="InterPro" id="IPR013332">
    <property type="entry name" value="KPR_N"/>
</dbReference>
<feature type="compositionally biased region" description="Polar residues" evidence="4">
    <location>
        <begin position="11"/>
        <end position="21"/>
    </location>
</feature>
<evidence type="ECO:0000256" key="2">
    <source>
        <dbReference type="ARBA" id="ARBA00022857"/>
    </source>
</evidence>
<organism evidence="7 8">
    <name type="scientific">Apiospora kogelbergensis</name>
    <dbReference type="NCBI Taxonomy" id="1337665"/>
    <lineage>
        <taxon>Eukaryota</taxon>
        <taxon>Fungi</taxon>
        <taxon>Dikarya</taxon>
        <taxon>Ascomycota</taxon>
        <taxon>Pezizomycotina</taxon>
        <taxon>Sordariomycetes</taxon>
        <taxon>Xylariomycetidae</taxon>
        <taxon>Amphisphaeriales</taxon>
        <taxon>Apiosporaceae</taxon>
        <taxon>Apiospora</taxon>
    </lineage>
</organism>
<dbReference type="InterPro" id="IPR013328">
    <property type="entry name" value="6PGD_dom2"/>
</dbReference>
<dbReference type="AlphaFoldDB" id="A0AAW0R4T6"/>
<accession>A0AAW0R4T6</accession>
<dbReference type="Proteomes" id="UP001392437">
    <property type="component" value="Unassembled WGS sequence"/>
</dbReference>
<proteinExistence type="inferred from homology"/>
<comment type="caution">
    <text evidence="7">The sequence shown here is derived from an EMBL/GenBank/DDBJ whole genome shotgun (WGS) entry which is preliminary data.</text>
</comment>
<dbReference type="SUPFAM" id="SSF48179">
    <property type="entry name" value="6-phosphogluconate dehydrogenase C-terminal domain-like"/>
    <property type="match status" value="1"/>
</dbReference>
<gene>
    <name evidence="7" type="ORF">PG999_003843</name>
</gene>
<dbReference type="GO" id="GO:0008677">
    <property type="term" value="F:2-dehydropantoate 2-reductase activity"/>
    <property type="evidence" value="ECO:0007669"/>
    <property type="project" value="TreeGrafter"/>
</dbReference>